<dbReference type="InterPro" id="IPR008930">
    <property type="entry name" value="Terpenoid_cyclase/PrenylTrfase"/>
</dbReference>
<dbReference type="PANTHER" id="PTHR31225:SF252">
    <property type="entry name" value="TERPENE SYNTHASE 12-RELATED"/>
    <property type="match status" value="1"/>
</dbReference>
<dbReference type="InterPro" id="IPR025558">
    <property type="entry name" value="DUF4283"/>
</dbReference>
<dbReference type="SUPFAM" id="SSF48239">
    <property type="entry name" value="Terpenoid cyclases/Protein prenyltransferases"/>
    <property type="match status" value="1"/>
</dbReference>
<reference evidence="5" key="1">
    <citation type="journal article" date="2022" name="Int. J. Mol. Sci.">
        <title>Draft Genome of Tanacetum Coccineum: Genomic Comparison of Closely Related Tanacetum-Family Plants.</title>
        <authorList>
            <person name="Yamashiro T."/>
            <person name="Shiraishi A."/>
            <person name="Nakayama K."/>
            <person name="Satake H."/>
        </authorList>
    </citation>
    <scope>NUCLEOTIDE SEQUENCE</scope>
</reference>
<reference evidence="5" key="2">
    <citation type="submission" date="2022-01" db="EMBL/GenBank/DDBJ databases">
        <authorList>
            <person name="Yamashiro T."/>
            <person name="Shiraishi A."/>
            <person name="Satake H."/>
            <person name="Nakayama K."/>
        </authorList>
    </citation>
    <scope>NUCLEOTIDE SEQUENCE</scope>
</reference>
<dbReference type="Pfam" id="PF01397">
    <property type="entry name" value="Terpene_synth"/>
    <property type="match status" value="1"/>
</dbReference>
<sequence length="537" mass="60776">MHGMFSPLIDETGIIHTQEGGSVLMGQVPDLNTGNVSNDPSNTRSITVTKVVKGTNADSSSYAQKLSLTPFTKVNLRKLDVGFPNDADYDIWLPLASFHEVSDRMRNSLYGYFIGKRLAFHVVEWFVRNNWEKYGLKKVTLVKDFFFFQFLSNEEVDSVLRDGPWMIRDDCPKAPKWVVNRVEKGKGGSSRADDEGFTKLTAEVSPKMTLSICKKNVSTSGNLLKKESKTTVSTSSNHIVSLSNSFDALNDDNLVTMEVESVSKDFKSGMNVEGKSSTPIVDKNNRIEKHLMEGKCVLMGDDGKPLEKVDYSSDHDSDDEVASVDNEMANFLAAKTLGVSYGQDIRDHIQSLADNIDIKINYDRVNELEPKVRALSTMTYKNIVEIEEKEDSVYAASLRFRLLRQHGYNVSQGTFKFKDSRGDFMGFPKTDLKGLINLYESSYLAFEGERDLHEAKLFAIKYLPDLMGQEYGAHKLINHALKLPLYHRMLILEERWYIDAYIKRKDANILMLELAALDFNMVQSKLKTDLQELSKYG</sequence>
<evidence type="ECO:0000313" key="5">
    <source>
        <dbReference type="EMBL" id="GJS51427.1"/>
    </source>
</evidence>
<dbReference type="InterPro" id="IPR001906">
    <property type="entry name" value="Terpene_synth_N"/>
</dbReference>
<evidence type="ECO:0000256" key="1">
    <source>
        <dbReference type="ARBA" id="ARBA00001946"/>
    </source>
</evidence>
<comment type="cofactor">
    <cofactor evidence="1">
        <name>Mg(2+)</name>
        <dbReference type="ChEBI" id="CHEBI:18420"/>
    </cofactor>
</comment>
<keyword evidence="6" id="KW-1185">Reference proteome</keyword>
<name>A0ABQ4WEY0_9ASTR</name>
<comment type="caution">
    <text evidence="5">The sequence shown here is derived from an EMBL/GenBank/DDBJ whole genome shotgun (WGS) entry which is preliminary data.</text>
</comment>
<dbReference type="InterPro" id="IPR050148">
    <property type="entry name" value="Terpene_synthase-like"/>
</dbReference>
<evidence type="ECO:0000313" key="6">
    <source>
        <dbReference type="Proteomes" id="UP001151760"/>
    </source>
</evidence>
<evidence type="ECO:0000256" key="2">
    <source>
        <dbReference type="ARBA" id="ARBA00022842"/>
    </source>
</evidence>
<dbReference type="PANTHER" id="PTHR31225">
    <property type="entry name" value="OS04G0344100 PROTEIN-RELATED"/>
    <property type="match status" value="1"/>
</dbReference>
<feature type="domain" description="DUF4283" evidence="4">
    <location>
        <begin position="103"/>
        <end position="169"/>
    </location>
</feature>
<dbReference type="Pfam" id="PF14111">
    <property type="entry name" value="DUF4283"/>
    <property type="match status" value="1"/>
</dbReference>
<keyword evidence="2" id="KW-0460">Magnesium</keyword>
<evidence type="ECO:0000259" key="3">
    <source>
        <dbReference type="Pfam" id="PF01397"/>
    </source>
</evidence>
<evidence type="ECO:0000259" key="4">
    <source>
        <dbReference type="Pfam" id="PF14111"/>
    </source>
</evidence>
<proteinExistence type="predicted"/>
<dbReference type="Gene3D" id="1.50.10.130">
    <property type="entry name" value="Terpene synthase, N-terminal domain"/>
    <property type="match status" value="1"/>
</dbReference>
<organism evidence="5 6">
    <name type="scientific">Tanacetum coccineum</name>
    <dbReference type="NCBI Taxonomy" id="301880"/>
    <lineage>
        <taxon>Eukaryota</taxon>
        <taxon>Viridiplantae</taxon>
        <taxon>Streptophyta</taxon>
        <taxon>Embryophyta</taxon>
        <taxon>Tracheophyta</taxon>
        <taxon>Spermatophyta</taxon>
        <taxon>Magnoliopsida</taxon>
        <taxon>eudicotyledons</taxon>
        <taxon>Gunneridae</taxon>
        <taxon>Pentapetalae</taxon>
        <taxon>asterids</taxon>
        <taxon>campanulids</taxon>
        <taxon>Asterales</taxon>
        <taxon>Asteraceae</taxon>
        <taxon>Asteroideae</taxon>
        <taxon>Anthemideae</taxon>
        <taxon>Anthemidinae</taxon>
        <taxon>Tanacetum</taxon>
    </lineage>
</organism>
<dbReference type="InterPro" id="IPR036965">
    <property type="entry name" value="Terpene_synth_N_sf"/>
</dbReference>
<feature type="domain" description="Terpene synthase N-terminal" evidence="3">
    <location>
        <begin position="378"/>
        <end position="481"/>
    </location>
</feature>
<dbReference type="EMBL" id="BQNB010008584">
    <property type="protein sequence ID" value="GJS51427.1"/>
    <property type="molecule type" value="Genomic_DNA"/>
</dbReference>
<gene>
    <name evidence="5" type="ORF">Tco_0624789</name>
</gene>
<dbReference type="Proteomes" id="UP001151760">
    <property type="component" value="Unassembled WGS sequence"/>
</dbReference>
<protein>
    <submittedName>
        <fullName evidence="5">(E)-beta-ocimene synthase, chloroplastic-like protein</fullName>
    </submittedName>
</protein>
<accession>A0ABQ4WEY0</accession>